<evidence type="ECO:0000313" key="9">
    <source>
        <dbReference type="EMBL" id="KYC50842.1"/>
    </source>
</evidence>
<feature type="transmembrane region" description="Helical" evidence="5">
    <location>
        <begin position="94"/>
        <end position="111"/>
    </location>
</feature>
<dbReference type="AlphaFoldDB" id="A0A150IM05"/>
<organism evidence="7 11">
    <name type="scientific">Candidatus Methanofastidiosum methylothiophilum</name>
    <dbReference type="NCBI Taxonomy" id="1705564"/>
    <lineage>
        <taxon>Archaea</taxon>
        <taxon>Methanobacteriati</taxon>
        <taxon>Methanobacteriota</taxon>
        <taxon>Stenosarchaea group</taxon>
        <taxon>Candidatus Methanofastidiosia</taxon>
        <taxon>Candidatus Methanofastidiosales</taxon>
        <taxon>Candidatus Methanofastidiosaceae</taxon>
        <taxon>Candidatus Methanofastidiosum</taxon>
    </lineage>
</organism>
<comment type="caution">
    <text evidence="7">The sequence shown here is derived from an EMBL/GenBank/DDBJ whole genome shotgun (WGS) entry which is preliminary data.</text>
</comment>
<dbReference type="EMBL" id="LNGF01000009">
    <property type="protein sequence ID" value="KYC48187.1"/>
    <property type="molecule type" value="Genomic_DNA"/>
</dbReference>
<evidence type="ECO:0000256" key="1">
    <source>
        <dbReference type="ARBA" id="ARBA00004141"/>
    </source>
</evidence>
<keyword evidence="7" id="KW-0645">Protease</keyword>
<dbReference type="Pfam" id="PF01694">
    <property type="entry name" value="Rhomboid"/>
    <property type="match status" value="1"/>
</dbReference>
<dbReference type="Proteomes" id="UP000092403">
    <property type="component" value="Unassembled WGS sequence"/>
</dbReference>
<dbReference type="GO" id="GO:0006508">
    <property type="term" value="P:proteolysis"/>
    <property type="evidence" value="ECO:0007669"/>
    <property type="project" value="UniProtKB-KW"/>
</dbReference>
<dbReference type="SUPFAM" id="SSF144091">
    <property type="entry name" value="Rhomboid-like"/>
    <property type="match status" value="1"/>
</dbReference>
<dbReference type="Proteomes" id="UP000091929">
    <property type="component" value="Unassembled WGS sequence"/>
</dbReference>
<evidence type="ECO:0000256" key="5">
    <source>
        <dbReference type="SAM" id="Phobius"/>
    </source>
</evidence>
<keyword evidence="3 5" id="KW-1133">Transmembrane helix</keyword>
<feature type="transmembrane region" description="Helical" evidence="5">
    <location>
        <begin position="21"/>
        <end position="45"/>
    </location>
</feature>
<dbReference type="FunFam" id="1.20.1540.10:FF:000027">
    <property type="entry name" value="Rhomboid family intramembrane serine protease"/>
    <property type="match status" value="1"/>
</dbReference>
<evidence type="ECO:0000256" key="2">
    <source>
        <dbReference type="ARBA" id="ARBA00022692"/>
    </source>
</evidence>
<dbReference type="InterPro" id="IPR022764">
    <property type="entry name" value="Peptidase_S54_rhomboid_dom"/>
</dbReference>
<dbReference type="EMBL" id="LNGE01000008">
    <property type="protein sequence ID" value="KYC45918.1"/>
    <property type="molecule type" value="Genomic_DNA"/>
</dbReference>
<feature type="transmembrane region" description="Helical" evidence="5">
    <location>
        <begin position="117"/>
        <end position="138"/>
    </location>
</feature>
<evidence type="ECO:0000313" key="10">
    <source>
        <dbReference type="Proteomes" id="UP000091929"/>
    </source>
</evidence>
<feature type="transmembrane region" description="Helical" evidence="5">
    <location>
        <begin position="182"/>
        <end position="202"/>
    </location>
</feature>
<dbReference type="PANTHER" id="PTHR43066:SF11">
    <property type="entry name" value="PEPTIDASE S54 RHOMBOID DOMAIN-CONTAINING PROTEIN"/>
    <property type="match status" value="1"/>
</dbReference>
<dbReference type="GO" id="GO:0004252">
    <property type="term" value="F:serine-type endopeptidase activity"/>
    <property type="evidence" value="ECO:0007669"/>
    <property type="project" value="InterPro"/>
</dbReference>
<evidence type="ECO:0000256" key="3">
    <source>
        <dbReference type="ARBA" id="ARBA00022989"/>
    </source>
</evidence>
<evidence type="ECO:0000313" key="8">
    <source>
        <dbReference type="EMBL" id="KYC48187.1"/>
    </source>
</evidence>
<proteinExistence type="predicted"/>
<name>A0A150IM05_9EURY</name>
<feature type="transmembrane region" description="Helical" evidence="5">
    <location>
        <begin position="159"/>
        <end position="176"/>
    </location>
</feature>
<evidence type="ECO:0000256" key="4">
    <source>
        <dbReference type="ARBA" id="ARBA00023136"/>
    </source>
</evidence>
<sequence length="223" mass="25487">MFPIADENFSVERPYITYSLIIINIIIYAINFFTADSLNMIFAFVPKNFMEGIEPWTIITHQFMHGGWGHLLGNMWFLIIFGDNIEATIGKFKYLFFYLLCGMIAALSHMAFNLDSIIPTVGASGAISGVLGAYIILYPKNKISTIIPFGFIRIYKVEALYYLVIWFVIQLLFSFTDPYGGVAYMAHLGGFFGGVLLIKLFVVKKKKTKNDSYYTWENQYDNT</sequence>
<evidence type="ECO:0000259" key="6">
    <source>
        <dbReference type="Pfam" id="PF01694"/>
    </source>
</evidence>
<accession>A0A150IT79</accession>
<evidence type="ECO:0000313" key="11">
    <source>
        <dbReference type="Proteomes" id="UP000092401"/>
    </source>
</evidence>
<dbReference type="PANTHER" id="PTHR43066">
    <property type="entry name" value="RHOMBOID-RELATED PROTEIN"/>
    <property type="match status" value="1"/>
</dbReference>
<dbReference type="GO" id="GO:0016020">
    <property type="term" value="C:membrane"/>
    <property type="evidence" value="ECO:0007669"/>
    <property type="project" value="UniProtKB-SubCell"/>
</dbReference>
<gene>
    <name evidence="7" type="ORF">APG10_00438</name>
    <name evidence="8" type="ORF">APG11_00548</name>
    <name evidence="9" type="ORF">APG12_00529</name>
</gene>
<dbReference type="Proteomes" id="UP000092401">
    <property type="component" value="Unassembled WGS sequence"/>
</dbReference>
<dbReference type="Gene3D" id="1.20.1540.10">
    <property type="entry name" value="Rhomboid-like"/>
    <property type="match status" value="1"/>
</dbReference>
<feature type="domain" description="Peptidase S54 rhomboid" evidence="6">
    <location>
        <begin position="54"/>
        <end position="201"/>
    </location>
</feature>
<keyword evidence="4 5" id="KW-0472">Membrane</keyword>
<accession>A0A150IM05</accession>
<evidence type="ECO:0000313" key="7">
    <source>
        <dbReference type="EMBL" id="KYC45918.1"/>
    </source>
</evidence>
<keyword evidence="7" id="KW-0378">Hydrolase</keyword>
<comment type="subcellular location">
    <subcellularLocation>
        <location evidence="1">Membrane</location>
        <topology evidence="1">Multi-pass membrane protein</topology>
    </subcellularLocation>
</comment>
<protein>
    <submittedName>
        <fullName evidence="7">Intramembrane serine protease GlpG</fullName>
    </submittedName>
</protein>
<accession>A0A150J0S7</accession>
<dbReference type="InterPro" id="IPR035952">
    <property type="entry name" value="Rhomboid-like_sf"/>
</dbReference>
<keyword evidence="2 5" id="KW-0812">Transmembrane</keyword>
<dbReference type="EMBL" id="LNJC01000007">
    <property type="protein sequence ID" value="KYC50842.1"/>
    <property type="molecule type" value="Genomic_DNA"/>
</dbReference>
<reference evidence="10 11" key="1">
    <citation type="journal article" date="2016" name="ISME J.">
        <title>Chasing the elusive Euryarchaeota class WSA2: genomes reveal a uniquely fastidious methyl-reducing methanogen.</title>
        <authorList>
            <person name="Nobu M.K."/>
            <person name="Narihiro T."/>
            <person name="Kuroda K."/>
            <person name="Mei R."/>
            <person name="Liu W.T."/>
        </authorList>
    </citation>
    <scope>NUCLEOTIDE SEQUENCE [LARGE SCALE GENOMIC DNA]</scope>
    <source>
        <strain evidence="7">B03fssc0709_Meth_Bin005</strain>
        <strain evidence="8">B15fssc0709_Meth_Bin003</strain>
        <strain evidence="9">BMIXfssc0709_Meth_Bin006</strain>
    </source>
</reference>
<feature type="transmembrane region" description="Helical" evidence="5">
    <location>
        <begin position="65"/>
        <end position="82"/>
    </location>
</feature>